<dbReference type="Proteomes" id="UP000606776">
    <property type="component" value="Unassembled WGS sequence"/>
</dbReference>
<evidence type="ECO:0000313" key="2">
    <source>
        <dbReference type="EMBL" id="MBE9235851.1"/>
    </source>
</evidence>
<comment type="caution">
    <text evidence="2">The sequence shown here is derived from an EMBL/GenBank/DDBJ whole genome shotgun (WGS) entry which is preliminary data.</text>
</comment>
<protein>
    <submittedName>
        <fullName evidence="2">Uncharacterized protein</fullName>
    </submittedName>
</protein>
<dbReference type="RefSeq" id="WP_193942341.1">
    <property type="nucleotide sequence ID" value="NZ_JADEWB010000026.1"/>
</dbReference>
<feature type="region of interest" description="Disordered" evidence="1">
    <location>
        <begin position="84"/>
        <end position="106"/>
    </location>
</feature>
<name>A0ABR9VBI7_9CYAN</name>
<dbReference type="EMBL" id="JADEWB010000026">
    <property type="protein sequence ID" value="MBE9235851.1"/>
    <property type="molecule type" value="Genomic_DNA"/>
</dbReference>
<evidence type="ECO:0000256" key="1">
    <source>
        <dbReference type="SAM" id="MobiDB-lite"/>
    </source>
</evidence>
<sequence>MTHLAAGNPTQGSTCHQLPITNYQLPITNHQLPMSYSVYVCPNCYSENIGFGDSYVNAFTCSDCGCHFSGWEVEEIQIPSRVTVPVHSEPTPPEENLDDIPFDSKK</sequence>
<gene>
    <name evidence="2" type="ORF">IQ227_07320</name>
</gene>
<proteinExistence type="predicted"/>
<reference evidence="2 3" key="1">
    <citation type="submission" date="2020-10" db="EMBL/GenBank/DDBJ databases">
        <authorList>
            <person name="Castelo-Branco R."/>
            <person name="Eusebio N."/>
            <person name="Adriana R."/>
            <person name="Vieira A."/>
            <person name="Brugerolle De Fraissinette N."/>
            <person name="Rezende De Castro R."/>
            <person name="Schneider M.P."/>
            <person name="Vasconcelos V."/>
            <person name="Leao P.N."/>
        </authorList>
    </citation>
    <scope>NUCLEOTIDE SEQUENCE [LARGE SCALE GENOMIC DNA]</scope>
    <source>
        <strain evidence="2 3">LEGE 00250</strain>
    </source>
</reference>
<organism evidence="2 3">
    <name type="scientific">Sphaerospermopsis aphanizomenoides LEGE 00250</name>
    <dbReference type="NCBI Taxonomy" id="2777972"/>
    <lineage>
        <taxon>Bacteria</taxon>
        <taxon>Bacillati</taxon>
        <taxon>Cyanobacteriota</taxon>
        <taxon>Cyanophyceae</taxon>
        <taxon>Nostocales</taxon>
        <taxon>Aphanizomenonaceae</taxon>
        <taxon>Sphaerospermopsis</taxon>
        <taxon>Sphaerospermopsis aphanizomenoides</taxon>
    </lineage>
</organism>
<evidence type="ECO:0000313" key="3">
    <source>
        <dbReference type="Proteomes" id="UP000606776"/>
    </source>
</evidence>
<accession>A0ABR9VBI7</accession>
<feature type="compositionally biased region" description="Acidic residues" evidence="1">
    <location>
        <begin position="95"/>
        <end position="106"/>
    </location>
</feature>
<keyword evidence="3" id="KW-1185">Reference proteome</keyword>